<comment type="subcellular location">
    <subcellularLocation>
        <location evidence="1">Endomembrane system</location>
    </subcellularLocation>
</comment>
<evidence type="ECO:0000256" key="5">
    <source>
        <dbReference type="SAM" id="Coils"/>
    </source>
</evidence>
<organism evidence="6">
    <name type="scientific">Castor canadensis</name>
    <name type="common">American beaver</name>
    <dbReference type="NCBI Taxonomy" id="51338"/>
    <lineage>
        <taxon>Eukaryota</taxon>
        <taxon>Metazoa</taxon>
        <taxon>Chordata</taxon>
        <taxon>Craniata</taxon>
        <taxon>Vertebrata</taxon>
        <taxon>Euteleostomi</taxon>
        <taxon>Mammalia</taxon>
        <taxon>Eutheria</taxon>
        <taxon>Euarchontoglires</taxon>
        <taxon>Glires</taxon>
        <taxon>Rodentia</taxon>
        <taxon>Castorimorpha</taxon>
        <taxon>Castoridae</taxon>
        <taxon>Castor</taxon>
    </lineage>
</organism>
<dbReference type="Gene3D" id="1.20.58.60">
    <property type="match status" value="1"/>
</dbReference>
<name>A0A8C0W593_CASCN</name>
<accession>A0A8C0W593</accession>
<dbReference type="AlphaFoldDB" id="A0A8C0W593"/>
<evidence type="ECO:0008006" key="7">
    <source>
        <dbReference type="Google" id="ProtNLM"/>
    </source>
</evidence>
<reference evidence="6" key="1">
    <citation type="submission" date="2023-09" db="UniProtKB">
        <authorList>
            <consortium name="Ensembl"/>
        </authorList>
    </citation>
    <scope>IDENTIFICATION</scope>
</reference>
<sequence>MQEKVKNYGKAIKQELQEREVVESQINSVKAWLQETKEYLENPTMEVDAQLEELQILLTEATNHRQNVEKMAEDQKNKYLGLYTILPSEISLQLAEVALDLRIHDRIQDKVKEIEQSKTMSQEFSRQIQKVAKDLTTILTKLKAKTDNLVQAKTDQKVLGEELDGCNSKLMELDVAVQNFSEQNGQLAKPLAKKIGKLAEFHQQAVRQAENRLSKLNQAASHLEEYNEMLELILKWIEKAKVLVHGNIVWNSASQLREQYILHQTLLEEAEEIDSDLEAMAEKLQHLASVYCTEKMSQQVTELGRETEELRQMIKIRLQNLQDAAKDMKKFEAELRNLQAALEQAQTTLTSPEVGRLSLKEQLSHRQHLLSEMESLKPKVHAVQQCQSTLRIPAEVVASLPLCHAALRLQEEASQLQHTAIQQCNVLQAGGAGTSHLSTK</sequence>
<keyword evidence="2" id="KW-0597">Phosphoprotein</keyword>
<feature type="coiled-coil region" evidence="5">
    <location>
        <begin position="321"/>
        <end position="348"/>
    </location>
</feature>
<protein>
    <recommendedName>
        <fullName evidence="7">Nesprin-1</fullName>
    </recommendedName>
</protein>
<keyword evidence="3" id="KW-0677">Repeat</keyword>
<evidence type="ECO:0000256" key="1">
    <source>
        <dbReference type="ARBA" id="ARBA00004308"/>
    </source>
</evidence>
<evidence type="ECO:0000313" key="6">
    <source>
        <dbReference type="Ensembl" id="ENSCCNP00000004746.1"/>
    </source>
</evidence>
<keyword evidence="4" id="KW-0472">Membrane</keyword>
<proteinExistence type="predicted"/>
<feature type="coiled-coil region" evidence="5">
    <location>
        <begin position="51"/>
        <end position="78"/>
    </location>
</feature>
<dbReference type="PANTHER" id="PTHR14514">
    <property type="entry name" value="PKA ANCHORING PROTEIN"/>
    <property type="match status" value="1"/>
</dbReference>
<dbReference type="Ensembl" id="ENSCCNT00000006254.1">
    <property type="protein sequence ID" value="ENSCCNP00000004746.1"/>
    <property type="gene ID" value="ENSCCNG00000005046.1"/>
</dbReference>
<evidence type="ECO:0000256" key="2">
    <source>
        <dbReference type="ARBA" id="ARBA00022553"/>
    </source>
</evidence>
<feature type="coiled-coil region" evidence="5">
    <location>
        <begin position="199"/>
        <end position="226"/>
    </location>
</feature>
<evidence type="ECO:0000256" key="4">
    <source>
        <dbReference type="ARBA" id="ARBA00023136"/>
    </source>
</evidence>
<keyword evidence="5" id="KW-0175">Coiled coil</keyword>
<evidence type="ECO:0000256" key="3">
    <source>
        <dbReference type="ARBA" id="ARBA00022737"/>
    </source>
</evidence>
<dbReference type="SUPFAM" id="SSF46966">
    <property type="entry name" value="Spectrin repeat"/>
    <property type="match status" value="2"/>
</dbReference>
<dbReference type="PANTHER" id="PTHR14514:SF3">
    <property type="entry name" value="NESPRIN-1"/>
    <property type="match status" value="1"/>
</dbReference>